<proteinExistence type="predicted"/>
<dbReference type="EMBL" id="QSAV01000025">
    <property type="protein sequence ID" value="RGW78820.1"/>
    <property type="molecule type" value="Genomic_DNA"/>
</dbReference>
<accession>A0AA92UAK3</accession>
<keyword evidence="1" id="KW-0812">Transmembrane</keyword>
<evidence type="ECO:0000313" key="2">
    <source>
        <dbReference type="EMBL" id="RGW78820.1"/>
    </source>
</evidence>
<comment type="caution">
    <text evidence="2">The sequence shown here is derived from an EMBL/GenBank/DDBJ whole genome shotgun (WGS) entry which is preliminary data.</text>
</comment>
<evidence type="ECO:0000313" key="3">
    <source>
        <dbReference type="Proteomes" id="UP000285776"/>
    </source>
</evidence>
<reference evidence="2 3" key="1">
    <citation type="submission" date="2018-08" db="EMBL/GenBank/DDBJ databases">
        <title>A genome reference for cultivated species of the human gut microbiota.</title>
        <authorList>
            <person name="Zou Y."/>
            <person name="Xue W."/>
            <person name="Luo G."/>
        </authorList>
    </citation>
    <scope>NUCLEOTIDE SEQUENCE [LARGE SCALE GENOMIC DNA]</scope>
    <source>
        <strain evidence="2 3">AF10-17</strain>
    </source>
</reference>
<dbReference type="Proteomes" id="UP000285776">
    <property type="component" value="Unassembled WGS sequence"/>
</dbReference>
<dbReference type="AlphaFoldDB" id="A0AA92UAK3"/>
<feature type="transmembrane region" description="Helical" evidence="1">
    <location>
        <begin position="37"/>
        <end position="57"/>
    </location>
</feature>
<organism evidence="2 3">
    <name type="scientific">Segatella copri</name>
    <dbReference type="NCBI Taxonomy" id="165179"/>
    <lineage>
        <taxon>Bacteria</taxon>
        <taxon>Pseudomonadati</taxon>
        <taxon>Bacteroidota</taxon>
        <taxon>Bacteroidia</taxon>
        <taxon>Bacteroidales</taxon>
        <taxon>Prevotellaceae</taxon>
        <taxon>Segatella</taxon>
    </lineage>
</organism>
<name>A0AA92UAK3_9BACT</name>
<keyword evidence="1" id="KW-1133">Transmembrane helix</keyword>
<keyword evidence="1" id="KW-0472">Membrane</keyword>
<protein>
    <submittedName>
        <fullName evidence="2">Uncharacterized protein</fullName>
    </submittedName>
</protein>
<gene>
    <name evidence="2" type="ORF">DWV53_08810</name>
</gene>
<evidence type="ECO:0000256" key="1">
    <source>
        <dbReference type="SAM" id="Phobius"/>
    </source>
</evidence>
<sequence length="77" mass="8557">MASFDSVCSGYLVSVPSDRYNGTIGVIFSDDFVTKNFLATEACGNFIVMAYYLMSLFRQVRAKTKKGWQALNSCHPS</sequence>